<dbReference type="AlphaFoldDB" id="A0A9W7TYI9"/>
<dbReference type="Proteomes" id="UP000480854">
    <property type="component" value="Unassembled WGS sequence"/>
</dbReference>
<dbReference type="SUPFAM" id="SSF52402">
    <property type="entry name" value="Adenine nucleotide alpha hydrolases-like"/>
    <property type="match status" value="2"/>
</dbReference>
<evidence type="ECO:0000259" key="1">
    <source>
        <dbReference type="Pfam" id="PF00582"/>
    </source>
</evidence>
<dbReference type="OrthoDB" id="9804721at2"/>
<accession>A0A9W7TYI9</accession>
<dbReference type="InterPro" id="IPR006016">
    <property type="entry name" value="UspA"/>
</dbReference>
<keyword evidence="3" id="KW-1185">Reference proteome</keyword>
<proteinExistence type="predicted"/>
<dbReference type="EMBL" id="QOKW01000012">
    <property type="protein sequence ID" value="KAA0679490.1"/>
    <property type="molecule type" value="Genomic_DNA"/>
</dbReference>
<comment type="caution">
    <text evidence="2">The sequence shown here is derived from an EMBL/GenBank/DDBJ whole genome shotgun (WGS) entry which is preliminary data.</text>
</comment>
<dbReference type="RefSeq" id="WP_149469941.1">
    <property type="nucleotide sequence ID" value="NZ_QOKW01000012.1"/>
</dbReference>
<protein>
    <submittedName>
        <fullName evidence="2">Universal stress protein</fullName>
    </submittedName>
</protein>
<evidence type="ECO:0000313" key="2">
    <source>
        <dbReference type="EMBL" id="KAA0679490.1"/>
    </source>
</evidence>
<name>A0A9W7TYI9_9PROT</name>
<reference evidence="2 3" key="1">
    <citation type="submission" date="2018-07" db="EMBL/GenBank/DDBJ databases">
        <title>Genome sequence of Azospirillum sp. ATCC 49961.</title>
        <authorList>
            <person name="Sant'Anna F.H."/>
            <person name="Baldani J.I."/>
            <person name="Zilli J.E."/>
            <person name="Reis V.M."/>
            <person name="Hartmann A."/>
            <person name="Cruz L."/>
            <person name="de Souza E.M."/>
            <person name="de Oliveira Pedrosa F."/>
            <person name="Passaglia L.M.P."/>
        </authorList>
    </citation>
    <scope>NUCLEOTIDE SEQUENCE [LARGE SCALE GENOMIC DNA]</scope>
    <source>
        <strain evidence="2 3">ATCC 49961</strain>
    </source>
</reference>
<sequence length="272" mass="28745">MPFKKILVPVLEGAAEFAAFRAALTIACRYNAHVDALHIGDEPLSTSAREAARQAYSRFMVAVAAYGVPMQERAADPSSVSASWREVTICVPEEIGFAAHDAKLVVFAADSIDLNSRLGRILQTTLLDSGRPVLIVPGGTAAPFGRKVAIAWNGDREVQHAVDGAVPLLGRADAVVVLCDPAVLGDAVKSQELQACLTRHNLAAEIVPLDQRGRQTSQVLVDKAKALGADILVIGAHPIPGRALPFPATLGVTGAVTRHVFDHVEMPTLMAS</sequence>
<dbReference type="Pfam" id="PF00582">
    <property type="entry name" value="Usp"/>
    <property type="match status" value="1"/>
</dbReference>
<gene>
    <name evidence="2" type="ORF">DS843_16255</name>
</gene>
<evidence type="ECO:0000313" key="3">
    <source>
        <dbReference type="Proteomes" id="UP000480854"/>
    </source>
</evidence>
<dbReference type="Gene3D" id="3.40.50.12370">
    <property type="match status" value="1"/>
</dbReference>
<organism evidence="2 3">
    <name type="scientific">Roseomonas genomospecies 6</name>
    <dbReference type="NCBI Taxonomy" id="214106"/>
    <lineage>
        <taxon>Bacteria</taxon>
        <taxon>Pseudomonadati</taxon>
        <taxon>Pseudomonadota</taxon>
        <taxon>Alphaproteobacteria</taxon>
        <taxon>Acetobacterales</taxon>
        <taxon>Roseomonadaceae</taxon>
        <taxon>Roseomonas</taxon>
    </lineage>
</organism>
<feature type="domain" description="UspA" evidence="1">
    <location>
        <begin position="3"/>
        <end position="137"/>
    </location>
</feature>